<organism evidence="1 2">
    <name type="scientific">Rhizobium leguminosarum</name>
    <dbReference type="NCBI Taxonomy" id="384"/>
    <lineage>
        <taxon>Bacteria</taxon>
        <taxon>Pseudomonadati</taxon>
        <taxon>Pseudomonadota</taxon>
        <taxon>Alphaproteobacteria</taxon>
        <taxon>Hyphomicrobiales</taxon>
        <taxon>Rhizobiaceae</taxon>
        <taxon>Rhizobium/Agrobacterium group</taxon>
        <taxon>Rhizobium</taxon>
    </lineage>
</organism>
<sequence>MAGLVLDRSSLVIWMSARRLQGNASSAIRWAALDLLELEWRQAPTG</sequence>
<name>A0ACD5EZN9_RHILE</name>
<evidence type="ECO:0000313" key="1">
    <source>
        <dbReference type="EMBL" id="XKQ38591.1"/>
    </source>
</evidence>
<dbReference type="EMBL" id="CP171844">
    <property type="protein sequence ID" value="XKQ38591.1"/>
    <property type="molecule type" value="Genomic_DNA"/>
</dbReference>
<dbReference type="Proteomes" id="UP000076193">
    <property type="component" value="Chromosome"/>
</dbReference>
<accession>A0ACD5EZN9</accession>
<evidence type="ECO:0000313" key="2">
    <source>
        <dbReference type="Proteomes" id="UP000076193"/>
    </source>
</evidence>
<gene>
    <name evidence="1" type="ORF">A4A59_015800</name>
</gene>
<proteinExistence type="predicted"/>
<protein>
    <submittedName>
        <fullName evidence="1">Uncharacterized protein</fullName>
    </submittedName>
</protein>
<reference evidence="1" key="1">
    <citation type="submission" date="2024-10" db="EMBL/GenBank/DDBJ databases">
        <title>Strain of Rhizobium-related bacteria isolated fromm roots of Vavilovia formosa.</title>
        <authorList>
            <person name="Kimeklis A."/>
            <person name="Afonin A."/>
        </authorList>
    </citation>
    <scope>NUCLEOTIDE SEQUENCE</scope>
    <source>
        <strain evidence="1">Vaf12</strain>
    </source>
</reference>